<dbReference type="GO" id="GO:0016020">
    <property type="term" value="C:membrane"/>
    <property type="evidence" value="ECO:0007669"/>
    <property type="project" value="UniProtKB-SubCell"/>
</dbReference>
<feature type="transmembrane region" description="Helical" evidence="5">
    <location>
        <begin position="357"/>
        <end position="379"/>
    </location>
</feature>
<name>A0A831S0Y2_9GAMM</name>
<gene>
    <name evidence="7" type="ORF">ENJ12_13235</name>
</gene>
<dbReference type="Proteomes" id="UP000886339">
    <property type="component" value="Unassembled WGS sequence"/>
</dbReference>
<protein>
    <submittedName>
        <fullName evidence="7">ABC transporter permease</fullName>
    </submittedName>
</protein>
<feature type="transmembrane region" description="Helical" evidence="5">
    <location>
        <begin position="304"/>
        <end position="323"/>
    </location>
</feature>
<feature type="domain" description="ABC-2 type transporter transmembrane" evidence="6">
    <location>
        <begin position="30"/>
        <end position="375"/>
    </location>
</feature>
<comment type="caution">
    <text evidence="7">The sequence shown here is derived from an EMBL/GenBank/DDBJ whole genome shotgun (WGS) entry which is preliminary data.</text>
</comment>
<evidence type="ECO:0000256" key="1">
    <source>
        <dbReference type="ARBA" id="ARBA00004141"/>
    </source>
</evidence>
<dbReference type="PANTHER" id="PTHR43471">
    <property type="entry name" value="ABC TRANSPORTER PERMEASE"/>
    <property type="match status" value="1"/>
</dbReference>
<proteinExistence type="predicted"/>
<accession>A0A831S0Y2</accession>
<feature type="transmembrane region" description="Helical" evidence="5">
    <location>
        <begin position="264"/>
        <end position="292"/>
    </location>
</feature>
<feature type="transmembrane region" description="Helical" evidence="5">
    <location>
        <begin position="227"/>
        <end position="252"/>
    </location>
</feature>
<dbReference type="GO" id="GO:0140359">
    <property type="term" value="F:ABC-type transporter activity"/>
    <property type="evidence" value="ECO:0007669"/>
    <property type="project" value="InterPro"/>
</dbReference>
<evidence type="ECO:0000256" key="5">
    <source>
        <dbReference type="SAM" id="Phobius"/>
    </source>
</evidence>
<dbReference type="PANTHER" id="PTHR43471:SF3">
    <property type="entry name" value="ABC TRANSPORTER PERMEASE PROTEIN NATB"/>
    <property type="match status" value="1"/>
</dbReference>
<evidence type="ECO:0000256" key="3">
    <source>
        <dbReference type="ARBA" id="ARBA00022989"/>
    </source>
</evidence>
<sequence>MKPWIIVFRKELKDLFRDRRTMVNILVLGALLGPVLAMGLMLLAVKMISDEAEKTIELPVQGAEYAPVLLDYLASSRISVVAALADPQAAVRAQEVDAVLVIDPAFPRQLRDGKPAQLTLLSDHSRSKTRIVRRRIETAIENYSANLGNLRLSLRGVDPSITQVMVLHDRDLSKKGSDAQLLAFLPYLLIIGIMQAAMVVAADLTAGERERQSLEPLMANPVAPEQFMIGKLATNVLISLAVLSLSLLGFAAGTRMIDLGDTGITFSLLSIPVLLLFLSPLAFFFAALMSFVGAFARTVKEAQTYLGLLVLAALTPSMIQMMLQSKVQDLELLLPIWSHNYLINEVLRGEPLSLAQWLLPSAGALLAGGLLAALAGRLYRKPDFIF</sequence>
<dbReference type="Pfam" id="PF12698">
    <property type="entry name" value="ABC2_membrane_3"/>
    <property type="match status" value="1"/>
</dbReference>
<dbReference type="InterPro" id="IPR013525">
    <property type="entry name" value="ABC2_TM"/>
</dbReference>
<comment type="subcellular location">
    <subcellularLocation>
        <location evidence="1">Membrane</location>
        <topology evidence="1">Multi-pass membrane protein</topology>
    </subcellularLocation>
</comment>
<dbReference type="AlphaFoldDB" id="A0A831S0Y2"/>
<keyword evidence="2 5" id="KW-0812">Transmembrane</keyword>
<evidence type="ECO:0000256" key="4">
    <source>
        <dbReference type="ARBA" id="ARBA00023136"/>
    </source>
</evidence>
<dbReference type="EMBL" id="DRLF01000455">
    <property type="protein sequence ID" value="HEC07813.1"/>
    <property type="molecule type" value="Genomic_DNA"/>
</dbReference>
<evidence type="ECO:0000259" key="6">
    <source>
        <dbReference type="Pfam" id="PF12698"/>
    </source>
</evidence>
<feature type="transmembrane region" description="Helical" evidence="5">
    <location>
        <begin position="21"/>
        <end position="45"/>
    </location>
</feature>
<evidence type="ECO:0000313" key="7">
    <source>
        <dbReference type="EMBL" id="HEC07813.1"/>
    </source>
</evidence>
<reference evidence="7" key="1">
    <citation type="journal article" date="2020" name="mSystems">
        <title>Genome- and Community-Level Interaction Insights into Carbon Utilization and Element Cycling Functions of Hydrothermarchaeota in Hydrothermal Sediment.</title>
        <authorList>
            <person name="Zhou Z."/>
            <person name="Liu Y."/>
            <person name="Xu W."/>
            <person name="Pan J."/>
            <person name="Luo Z.H."/>
            <person name="Li M."/>
        </authorList>
    </citation>
    <scope>NUCLEOTIDE SEQUENCE [LARGE SCALE GENOMIC DNA]</scope>
    <source>
        <strain evidence="7">HyVt-458</strain>
    </source>
</reference>
<keyword evidence="4 5" id="KW-0472">Membrane</keyword>
<evidence type="ECO:0000256" key="2">
    <source>
        <dbReference type="ARBA" id="ARBA00022692"/>
    </source>
</evidence>
<keyword evidence="3 5" id="KW-1133">Transmembrane helix</keyword>
<feature type="transmembrane region" description="Helical" evidence="5">
    <location>
        <begin position="184"/>
        <end position="206"/>
    </location>
</feature>
<organism evidence="7">
    <name type="scientific">Thiolapillus brandeum</name>
    <dbReference type="NCBI Taxonomy" id="1076588"/>
    <lineage>
        <taxon>Bacteria</taxon>
        <taxon>Pseudomonadati</taxon>
        <taxon>Pseudomonadota</taxon>
        <taxon>Gammaproteobacteria</taxon>
        <taxon>Chromatiales</taxon>
        <taxon>Sedimenticolaceae</taxon>
        <taxon>Thiolapillus</taxon>
    </lineage>
</organism>